<organism evidence="1">
    <name type="scientific">uncultured Caudovirales phage</name>
    <dbReference type="NCBI Taxonomy" id="2100421"/>
    <lineage>
        <taxon>Viruses</taxon>
        <taxon>Duplodnaviria</taxon>
        <taxon>Heunggongvirae</taxon>
        <taxon>Uroviricota</taxon>
        <taxon>Caudoviricetes</taxon>
        <taxon>Peduoviridae</taxon>
        <taxon>Maltschvirus</taxon>
        <taxon>Maltschvirus maltsch</taxon>
    </lineage>
</organism>
<gene>
    <name evidence="1" type="ORF">UFOVP250_210</name>
</gene>
<sequence>MAINYKNYLTSNIGNAPVAVYNPTTPSTIQSTVIGMLIANNTANNLTANVTLTSGSVTANVVRNLVIYSGSSVNVVDSSRLIIGLNNTLSVSASSNVDVILSVIEVS</sequence>
<name>A0A6J5LK49_9CAUD</name>
<protein>
    <recommendedName>
        <fullName evidence="2">Virion structural protein</fullName>
    </recommendedName>
</protein>
<proteinExistence type="predicted"/>
<evidence type="ECO:0008006" key="2">
    <source>
        <dbReference type="Google" id="ProtNLM"/>
    </source>
</evidence>
<evidence type="ECO:0000313" key="1">
    <source>
        <dbReference type="EMBL" id="CAB4133496.1"/>
    </source>
</evidence>
<dbReference type="EMBL" id="LR796270">
    <property type="protein sequence ID" value="CAB4133496.1"/>
    <property type="molecule type" value="Genomic_DNA"/>
</dbReference>
<accession>A0A6J5LK49</accession>
<reference evidence="1" key="1">
    <citation type="submission" date="2020-04" db="EMBL/GenBank/DDBJ databases">
        <authorList>
            <person name="Chiriac C."/>
            <person name="Salcher M."/>
            <person name="Ghai R."/>
            <person name="Kavagutti S V."/>
        </authorList>
    </citation>
    <scope>NUCLEOTIDE SEQUENCE</scope>
</reference>